<comment type="subcellular location">
    <subcellularLocation>
        <location evidence="3">Cytoplasm</location>
    </subcellularLocation>
</comment>
<evidence type="ECO:0000256" key="1">
    <source>
        <dbReference type="ARBA" id="ARBA00022988"/>
    </source>
</evidence>
<dbReference type="Gene3D" id="1.10.4190.10">
    <property type="entry name" value="Urease accessory protein UreF"/>
    <property type="match status" value="1"/>
</dbReference>
<dbReference type="PANTHER" id="PTHR33620">
    <property type="entry name" value="UREASE ACCESSORY PROTEIN F"/>
    <property type="match status" value="1"/>
</dbReference>
<evidence type="ECO:0000256" key="3">
    <source>
        <dbReference type="HAMAP-Rule" id="MF_01385"/>
    </source>
</evidence>
<dbReference type="GO" id="GO:0016151">
    <property type="term" value="F:nickel cation binding"/>
    <property type="evidence" value="ECO:0007669"/>
    <property type="project" value="UniProtKB-UniRule"/>
</dbReference>
<dbReference type="AlphaFoldDB" id="A0A1H3S2H4"/>
<dbReference type="GO" id="GO:0005737">
    <property type="term" value="C:cytoplasm"/>
    <property type="evidence" value="ECO:0007669"/>
    <property type="project" value="UniProtKB-SubCell"/>
</dbReference>
<accession>A0A1H3S2H4</accession>
<evidence type="ECO:0000256" key="2">
    <source>
        <dbReference type="ARBA" id="ARBA00023186"/>
    </source>
</evidence>
<dbReference type="Pfam" id="PF01730">
    <property type="entry name" value="UreF"/>
    <property type="match status" value="1"/>
</dbReference>
<comment type="function">
    <text evidence="3">Required for maturation of urease via the functional incorporation of the urease nickel metallocenter.</text>
</comment>
<evidence type="ECO:0000313" key="5">
    <source>
        <dbReference type="Proteomes" id="UP000198914"/>
    </source>
</evidence>
<sequence length="211" mass="22372">MITTTLMTTDLLRLTQWLSPAFPVSGYAYSHGLETAMAEGRVTDAASTAAWVRTVLTSGTGPLDVWAIRRVMGGADPEEVAATLRARAGSAERWQETRDQGAAFCDVTNAMGEVPLSDLPLPVALGVRARGMDAGIVAQLYLQAFAGQMVSAATRFLPLGQRAAQTLLRDLHPAIAAVAERNDTDPPGSAAALAELDAMAHEALQPRIFRT</sequence>
<dbReference type="HAMAP" id="MF_01385">
    <property type="entry name" value="UreF"/>
    <property type="match status" value="1"/>
</dbReference>
<comment type="subunit">
    <text evidence="3">UreD, UreF and UreG form a complex that acts as a GTP-hydrolysis-dependent molecular chaperone, activating the urease apoprotein by helping to assemble the nickel containing metallocenter of UreC. The UreE protein probably delivers the nickel.</text>
</comment>
<name>A0A1H3S2H4_9RHOB</name>
<reference evidence="5" key="1">
    <citation type="submission" date="2016-10" db="EMBL/GenBank/DDBJ databases">
        <authorList>
            <person name="Varghese N."/>
            <person name="Submissions S."/>
        </authorList>
    </citation>
    <scope>NUCLEOTIDE SEQUENCE [LARGE SCALE GENOMIC DNA]</scope>
    <source>
        <strain evidence="5">DSM 100420</strain>
    </source>
</reference>
<keyword evidence="1 3" id="KW-0996">Nickel insertion</keyword>
<dbReference type="PIRSF" id="PIRSF009467">
    <property type="entry name" value="Ureas_acces_UreF"/>
    <property type="match status" value="1"/>
</dbReference>
<gene>
    <name evidence="3" type="primary">ureF</name>
    <name evidence="4" type="ORF">SAMN05444004_11075</name>
</gene>
<dbReference type="InterPro" id="IPR038277">
    <property type="entry name" value="UreF_sf"/>
</dbReference>
<dbReference type="STRING" id="1244108.SAMN05444004_11075"/>
<dbReference type="PANTHER" id="PTHR33620:SF1">
    <property type="entry name" value="UREASE ACCESSORY PROTEIN F"/>
    <property type="match status" value="1"/>
</dbReference>
<organism evidence="4 5">
    <name type="scientific">Jannaschia faecimaris</name>
    <dbReference type="NCBI Taxonomy" id="1244108"/>
    <lineage>
        <taxon>Bacteria</taxon>
        <taxon>Pseudomonadati</taxon>
        <taxon>Pseudomonadota</taxon>
        <taxon>Alphaproteobacteria</taxon>
        <taxon>Rhodobacterales</taxon>
        <taxon>Roseobacteraceae</taxon>
        <taxon>Jannaschia</taxon>
    </lineage>
</organism>
<keyword evidence="3" id="KW-0963">Cytoplasm</keyword>
<proteinExistence type="inferred from homology"/>
<comment type="similarity">
    <text evidence="3">Belongs to the UreF family.</text>
</comment>
<evidence type="ECO:0000313" key="4">
    <source>
        <dbReference type="EMBL" id="SDZ31818.1"/>
    </source>
</evidence>
<dbReference type="Proteomes" id="UP000198914">
    <property type="component" value="Unassembled WGS sequence"/>
</dbReference>
<dbReference type="InterPro" id="IPR002639">
    <property type="entry name" value="UreF"/>
</dbReference>
<keyword evidence="2 3" id="KW-0143">Chaperone</keyword>
<dbReference type="EMBL" id="FNPX01000010">
    <property type="protein sequence ID" value="SDZ31818.1"/>
    <property type="molecule type" value="Genomic_DNA"/>
</dbReference>
<keyword evidence="5" id="KW-1185">Reference proteome</keyword>
<protein>
    <recommendedName>
        <fullName evidence="3">Urease accessory protein UreF</fullName>
    </recommendedName>
</protein>